<sequence>MRYSPGNKTQQREQLTYFALDTFIRKWHDWAYDLDRETNPHWLGRGGELNEANFNAAYDQIQRYELDSDGNLVNFAYAICANAPALGAPNLPIGLGGIGASPIMLTPPRKSPAVLAPSR</sequence>
<dbReference type="OrthoDB" id="3245801at2759"/>
<dbReference type="EMBL" id="SSOP01000569">
    <property type="protein sequence ID" value="KAB5588105.1"/>
    <property type="molecule type" value="Genomic_DNA"/>
</dbReference>
<evidence type="ECO:0000313" key="2">
    <source>
        <dbReference type="Proteomes" id="UP000383932"/>
    </source>
</evidence>
<comment type="caution">
    <text evidence="1">The sequence shown here is derived from an EMBL/GenBank/DDBJ whole genome shotgun (WGS) entry which is preliminary data.</text>
</comment>
<evidence type="ECO:0000313" key="1">
    <source>
        <dbReference type="EMBL" id="KAB5588105.1"/>
    </source>
</evidence>
<accession>A0A5N5Q8Q5</accession>
<keyword evidence="2" id="KW-1185">Reference proteome</keyword>
<dbReference type="AlphaFoldDB" id="A0A5N5Q8Q5"/>
<reference evidence="1 2" key="1">
    <citation type="journal article" date="2019" name="Fungal Biol. Biotechnol.">
        <title>Draft genome sequence of fastidious pathogen Ceratobasidium theobromae, which causes vascular-streak dieback in Theobroma cacao.</title>
        <authorList>
            <person name="Ali S.S."/>
            <person name="Asman A."/>
            <person name="Shao J."/>
            <person name="Firmansyah A.P."/>
            <person name="Susilo A.W."/>
            <person name="Rosmana A."/>
            <person name="McMahon P."/>
            <person name="Junaid M."/>
            <person name="Guest D."/>
            <person name="Kheng T.Y."/>
            <person name="Meinhardt L.W."/>
            <person name="Bailey B.A."/>
        </authorList>
    </citation>
    <scope>NUCLEOTIDE SEQUENCE [LARGE SCALE GENOMIC DNA]</scope>
    <source>
        <strain evidence="1 2">CT2</strain>
    </source>
</reference>
<gene>
    <name evidence="1" type="ORF">CTheo_8453</name>
</gene>
<protein>
    <submittedName>
        <fullName evidence="1">Uncharacterized protein</fullName>
    </submittedName>
</protein>
<organism evidence="1 2">
    <name type="scientific">Ceratobasidium theobromae</name>
    <dbReference type="NCBI Taxonomy" id="1582974"/>
    <lineage>
        <taxon>Eukaryota</taxon>
        <taxon>Fungi</taxon>
        <taxon>Dikarya</taxon>
        <taxon>Basidiomycota</taxon>
        <taxon>Agaricomycotina</taxon>
        <taxon>Agaricomycetes</taxon>
        <taxon>Cantharellales</taxon>
        <taxon>Ceratobasidiaceae</taxon>
        <taxon>Ceratobasidium</taxon>
    </lineage>
</organism>
<dbReference type="Proteomes" id="UP000383932">
    <property type="component" value="Unassembled WGS sequence"/>
</dbReference>
<proteinExistence type="predicted"/>
<name>A0A5N5Q8Q5_9AGAM</name>